<feature type="transmembrane region" description="Helical" evidence="6">
    <location>
        <begin position="83"/>
        <end position="100"/>
    </location>
</feature>
<dbReference type="Gene3D" id="1.20.1250.20">
    <property type="entry name" value="MFS general substrate transporter like domains"/>
    <property type="match status" value="2"/>
</dbReference>
<dbReference type="InterPro" id="IPR020846">
    <property type="entry name" value="MFS_dom"/>
</dbReference>
<evidence type="ECO:0000313" key="9">
    <source>
        <dbReference type="Proteomes" id="UP000887458"/>
    </source>
</evidence>
<evidence type="ECO:0000256" key="1">
    <source>
        <dbReference type="ARBA" id="ARBA00004127"/>
    </source>
</evidence>
<evidence type="ECO:0000256" key="3">
    <source>
        <dbReference type="ARBA" id="ARBA00022692"/>
    </source>
</evidence>
<reference evidence="8 9" key="2">
    <citation type="journal article" date="2022" name="Mol. Biol. Evol.">
        <title>Comparative Genomics Reveals Insights into the Divergent Evolution of Astigmatic Mites and Household Pest Adaptations.</title>
        <authorList>
            <person name="Xiong Q."/>
            <person name="Wan A.T."/>
            <person name="Liu X."/>
            <person name="Fung C.S."/>
            <person name="Xiao X."/>
            <person name="Malainual N."/>
            <person name="Hou J."/>
            <person name="Wang L."/>
            <person name="Wang M."/>
            <person name="Yang K.Y."/>
            <person name="Cui Y."/>
            <person name="Leung E.L."/>
            <person name="Nong W."/>
            <person name="Shin S.K."/>
            <person name="Au S.W."/>
            <person name="Jeong K.Y."/>
            <person name="Chew F.T."/>
            <person name="Hui J.H."/>
            <person name="Leung T.F."/>
            <person name="Tungtrongchitr A."/>
            <person name="Zhong N."/>
            <person name="Liu Z."/>
            <person name="Tsui S.K."/>
        </authorList>
    </citation>
    <scope>NUCLEOTIDE SEQUENCE [LARGE SCALE GENOMIC DNA]</scope>
    <source>
        <strain evidence="8">Derp</strain>
    </source>
</reference>
<feature type="transmembrane region" description="Helical" evidence="6">
    <location>
        <begin position="106"/>
        <end position="130"/>
    </location>
</feature>
<dbReference type="PROSITE" id="PS50850">
    <property type="entry name" value="MFS"/>
    <property type="match status" value="1"/>
</dbReference>
<dbReference type="InterPro" id="IPR051337">
    <property type="entry name" value="OPA_Antiporter"/>
</dbReference>
<reference evidence="8 9" key="1">
    <citation type="journal article" date="2018" name="J. Allergy Clin. Immunol.">
        <title>High-quality assembly of Dermatophagoides pteronyssinus genome and transcriptome reveals a wide range of novel allergens.</title>
        <authorList>
            <person name="Liu X.Y."/>
            <person name="Yang K.Y."/>
            <person name="Wang M.Q."/>
            <person name="Kwok J.S."/>
            <person name="Zeng X."/>
            <person name="Yang Z."/>
            <person name="Xiao X.J."/>
            <person name="Lau C.P."/>
            <person name="Li Y."/>
            <person name="Huang Z.M."/>
            <person name="Ba J.G."/>
            <person name="Yim A.K."/>
            <person name="Ouyang C.Y."/>
            <person name="Ngai S.M."/>
            <person name="Chan T.F."/>
            <person name="Leung E.L."/>
            <person name="Liu L."/>
            <person name="Liu Z.G."/>
            <person name="Tsui S.K."/>
        </authorList>
    </citation>
    <scope>NUCLEOTIDE SEQUENCE [LARGE SCALE GENOMIC DNA]</scope>
    <source>
        <strain evidence="8">Derp</strain>
    </source>
</reference>
<evidence type="ECO:0000313" key="8">
    <source>
        <dbReference type="EMBL" id="KAH9419578.1"/>
    </source>
</evidence>
<dbReference type="Proteomes" id="UP000887458">
    <property type="component" value="Unassembled WGS sequence"/>
</dbReference>
<evidence type="ECO:0000256" key="4">
    <source>
        <dbReference type="ARBA" id="ARBA00022989"/>
    </source>
</evidence>
<keyword evidence="3 6" id="KW-0812">Transmembrane</keyword>
<feature type="transmembrane region" description="Helical" evidence="6">
    <location>
        <begin position="269"/>
        <end position="292"/>
    </location>
</feature>
<dbReference type="PANTHER" id="PTHR43826">
    <property type="entry name" value="GLUCOSE-6-PHOSPHATE EXCHANGER SLC37A4"/>
    <property type="match status" value="1"/>
</dbReference>
<feature type="transmembrane region" description="Helical" evidence="6">
    <location>
        <begin position="142"/>
        <end position="161"/>
    </location>
</feature>
<gene>
    <name evidence="8" type="ORF">DERP_009635</name>
</gene>
<dbReference type="Pfam" id="PF07690">
    <property type="entry name" value="MFS_1"/>
    <property type="match status" value="1"/>
</dbReference>
<name>A0ABQ8JAI7_DERPT</name>
<accession>A0ABQ8JAI7</accession>
<evidence type="ECO:0000256" key="2">
    <source>
        <dbReference type="ARBA" id="ARBA00009598"/>
    </source>
</evidence>
<dbReference type="InterPro" id="IPR000849">
    <property type="entry name" value="Sugar_P_transporter"/>
</dbReference>
<feature type="transmembrane region" description="Helical" evidence="6">
    <location>
        <begin position="221"/>
        <end position="244"/>
    </location>
</feature>
<dbReference type="InterPro" id="IPR036259">
    <property type="entry name" value="MFS_trans_sf"/>
</dbReference>
<keyword evidence="9" id="KW-1185">Reference proteome</keyword>
<sequence length="443" mass="49923">MVKILNTKNDNYQQSNRWKILGIFFGYVIYVYNKKSLIPLFTELISEFGFSEQDAGFITSAQQVSISVVTFLGGILTDYLPSTFLFSVGLLITGITTLFFPSGTNVYYFATIWLINGIGHGLELPTAIWLTKHFSTKDTFATNWSFVMTAVNIAGIITPTWSIFLSSNFGWKMALYISGTLTFATGLVMLIYFREESNLKTNHQKENEETIKKTTETKMGVWDLFIFFPPIWIVMINRFVVGLYRLSVHDWSQLFFASFHQYNDHNNQYLASIFITVFESSSIFGKLLFGKINDYFMRKKLTLVNNRGPSSTLVVRLSIAIGLHLISAFALFLYCNLLSTTKNISIFVLVAVIAGISSAGNVITLSILSTEIGDEKYQGLITSLCNLATKLGALCSGYPFTLIAFLIGWHGAYTFVMIIIILTLTLDMYLDQDENPFGEIEQI</sequence>
<dbReference type="SUPFAM" id="SSF103473">
    <property type="entry name" value="MFS general substrate transporter"/>
    <property type="match status" value="1"/>
</dbReference>
<comment type="caution">
    <text evidence="8">The sequence shown here is derived from an EMBL/GenBank/DDBJ whole genome shotgun (WGS) entry which is preliminary data.</text>
</comment>
<dbReference type="PIRSF" id="PIRSF002808">
    <property type="entry name" value="Hexose_phosphate_transp"/>
    <property type="match status" value="1"/>
</dbReference>
<protein>
    <recommendedName>
        <fullName evidence="7">Major facilitator superfamily (MFS) profile domain-containing protein</fullName>
    </recommendedName>
</protein>
<feature type="transmembrane region" description="Helical" evidence="6">
    <location>
        <begin position="173"/>
        <end position="193"/>
    </location>
</feature>
<organism evidence="8 9">
    <name type="scientific">Dermatophagoides pteronyssinus</name>
    <name type="common">European house dust mite</name>
    <dbReference type="NCBI Taxonomy" id="6956"/>
    <lineage>
        <taxon>Eukaryota</taxon>
        <taxon>Metazoa</taxon>
        <taxon>Ecdysozoa</taxon>
        <taxon>Arthropoda</taxon>
        <taxon>Chelicerata</taxon>
        <taxon>Arachnida</taxon>
        <taxon>Acari</taxon>
        <taxon>Acariformes</taxon>
        <taxon>Sarcoptiformes</taxon>
        <taxon>Astigmata</taxon>
        <taxon>Psoroptidia</taxon>
        <taxon>Analgoidea</taxon>
        <taxon>Pyroglyphidae</taxon>
        <taxon>Dermatophagoidinae</taxon>
        <taxon>Dermatophagoides</taxon>
    </lineage>
</organism>
<feature type="transmembrane region" description="Helical" evidence="6">
    <location>
        <begin position="346"/>
        <end position="368"/>
    </location>
</feature>
<feature type="domain" description="Major facilitator superfamily (MFS) profile" evidence="7">
    <location>
        <begin position="19"/>
        <end position="435"/>
    </location>
</feature>
<feature type="transmembrane region" description="Helical" evidence="6">
    <location>
        <begin position="313"/>
        <end position="334"/>
    </location>
</feature>
<proteinExistence type="inferred from homology"/>
<dbReference type="PANTHER" id="PTHR43826:SF3">
    <property type="entry name" value="GLUCOSE-6-PHOSPHATE EXCHANGER SLC37A4"/>
    <property type="match status" value="1"/>
</dbReference>
<evidence type="ECO:0000259" key="7">
    <source>
        <dbReference type="PROSITE" id="PS50850"/>
    </source>
</evidence>
<evidence type="ECO:0000256" key="6">
    <source>
        <dbReference type="SAM" id="Phobius"/>
    </source>
</evidence>
<comment type="similarity">
    <text evidence="2">Belongs to the major facilitator superfamily. Organophosphate:Pi antiporter (OPA) (TC 2.A.1.4) family.</text>
</comment>
<evidence type="ECO:0000256" key="5">
    <source>
        <dbReference type="ARBA" id="ARBA00023136"/>
    </source>
</evidence>
<comment type="subcellular location">
    <subcellularLocation>
        <location evidence="1">Endomembrane system</location>
        <topology evidence="1">Multi-pass membrane protein</topology>
    </subcellularLocation>
</comment>
<feature type="transmembrane region" description="Helical" evidence="6">
    <location>
        <begin position="20"/>
        <end position="37"/>
    </location>
</feature>
<dbReference type="InterPro" id="IPR011701">
    <property type="entry name" value="MFS"/>
</dbReference>
<keyword evidence="4 6" id="KW-1133">Transmembrane helix</keyword>
<dbReference type="EMBL" id="NJHN03000058">
    <property type="protein sequence ID" value="KAH9419578.1"/>
    <property type="molecule type" value="Genomic_DNA"/>
</dbReference>
<keyword evidence="5 6" id="KW-0472">Membrane</keyword>